<keyword evidence="10" id="KW-1185">Reference proteome</keyword>
<reference evidence="10" key="1">
    <citation type="journal article" date="2014" name="Proc. Natl. Acad. Sci. U.S.A.">
        <title>Extensive sampling of basidiomycete genomes demonstrates inadequacy of the white-rot/brown-rot paradigm for wood decay fungi.</title>
        <authorList>
            <person name="Riley R."/>
            <person name="Salamov A.A."/>
            <person name="Brown D.W."/>
            <person name="Nagy L.G."/>
            <person name="Floudas D."/>
            <person name="Held B.W."/>
            <person name="Levasseur A."/>
            <person name="Lombard V."/>
            <person name="Morin E."/>
            <person name="Otillar R."/>
            <person name="Lindquist E.A."/>
            <person name="Sun H."/>
            <person name="LaButti K.M."/>
            <person name="Schmutz J."/>
            <person name="Jabbour D."/>
            <person name="Luo H."/>
            <person name="Baker S.E."/>
            <person name="Pisabarro A.G."/>
            <person name="Walton J.D."/>
            <person name="Blanchette R.A."/>
            <person name="Henrissat B."/>
            <person name="Martin F."/>
            <person name="Cullen D."/>
            <person name="Hibbett D.S."/>
            <person name="Grigoriev I.V."/>
        </authorList>
    </citation>
    <scope>NUCLEOTIDE SEQUENCE [LARGE SCALE GENOMIC DNA]</scope>
    <source>
        <strain evidence="10">MUCL 33604</strain>
    </source>
</reference>
<evidence type="ECO:0000256" key="1">
    <source>
        <dbReference type="ARBA" id="ARBA00004123"/>
    </source>
</evidence>
<name>A0A067QDW3_9AGAM</name>
<proteinExistence type="inferred from homology"/>
<dbReference type="SUPFAM" id="SSF143870">
    <property type="entry name" value="PF0523-like"/>
    <property type="match status" value="1"/>
</dbReference>
<dbReference type="Gene3D" id="3.30.2380.10">
    <property type="entry name" value="CGI121/TPRKB"/>
    <property type="match status" value="1"/>
</dbReference>
<dbReference type="HOGENOM" id="CLU_065847_1_2_1"/>
<evidence type="ECO:0000313" key="9">
    <source>
        <dbReference type="EMBL" id="KDQ65139.1"/>
    </source>
</evidence>
<evidence type="ECO:0000256" key="8">
    <source>
        <dbReference type="RuleBase" id="RU004398"/>
    </source>
</evidence>
<keyword evidence="5" id="KW-0819">tRNA processing</keyword>
<dbReference type="InParanoid" id="A0A067QDW3"/>
<dbReference type="InterPro" id="IPR036504">
    <property type="entry name" value="CGI121/TPRKB_sf"/>
</dbReference>
<dbReference type="InterPro" id="IPR013926">
    <property type="entry name" value="CGI121/TPRKB"/>
</dbReference>
<organism evidence="9 10">
    <name type="scientific">Jaapia argillacea MUCL 33604</name>
    <dbReference type="NCBI Taxonomy" id="933084"/>
    <lineage>
        <taxon>Eukaryota</taxon>
        <taxon>Fungi</taxon>
        <taxon>Dikarya</taxon>
        <taxon>Basidiomycota</taxon>
        <taxon>Agaricomycotina</taxon>
        <taxon>Agaricomycetes</taxon>
        <taxon>Agaricomycetidae</taxon>
        <taxon>Jaapiales</taxon>
        <taxon>Jaapiaceae</taxon>
        <taxon>Jaapia</taxon>
    </lineage>
</organism>
<dbReference type="FunCoup" id="A0A067QDW3">
    <property type="interactions" value="191"/>
</dbReference>
<keyword evidence="6 8" id="KW-0539">Nucleus</keyword>
<accession>A0A067QDW3</accession>
<comment type="subcellular location">
    <subcellularLocation>
        <location evidence="1">Nucleus</location>
    </subcellularLocation>
</comment>
<dbReference type="GO" id="GO:0002949">
    <property type="term" value="P:tRNA threonylcarbamoyladenosine modification"/>
    <property type="evidence" value="ECO:0007669"/>
    <property type="project" value="TreeGrafter"/>
</dbReference>
<protein>
    <recommendedName>
        <fullName evidence="4">EKC/KEOPS complex subunit CGI121</fullName>
    </recommendedName>
    <alternativeName>
        <fullName evidence="3">EKC/KEOPS complex subunit cgi121</fullName>
    </alternativeName>
</protein>
<dbReference type="Pfam" id="PF08617">
    <property type="entry name" value="CGI-121"/>
    <property type="match status" value="1"/>
</dbReference>
<evidence type="ECO:0000256" key="4">
    <source>
        <dbReference type="ARBA" id="ARBA00016009"/>
    </source>
</evidence>
<gene>
    <name evidence="9" type="ORF">JAAARDRAFT_28791</name>
</gene>
<dbReference type="STRING" id="933084.A0A067QDW3"/>
<dbReference type="PANTHER" id="PTHR15840">
    <property type="entry name" value="CGI-121 FAMILY MEMBER"/>
    <property type="match status" value="1"/>
</dbReference>
<dbReference type="OrthoDB" id="329139at2759"/>
<evidence type="ECO:0000256" key="2">
    <source>
        <dbReference type="ARBA" id="ARBA00005546"/>
    </source>
</evidence>
<evidence type="ECO:0000256" key="6">
    <source>
        <dbReference type="ARBA" id="ARBA00023242"/>
    </source>
</evidence>
<comment type="function">
    <text evidence="7">Component of the EKC/KEOPS complex that is required for the formation of a threonylcarbamoyl group on adenosine at position 37 (t(6)A37) in tRNAs that read codons beginning with adenine. The complex is probably involved in the transfer of the threonylcarbamoyl moiety of threonylcarbamoyl-AMP (TC-AMP) to the N6 group of A37. CGI121 acts as an allosteric effector that regulates the t(6)A activity of the complex. The EKC/KEOPS complex also promotes both telomere uncapping and telomere elongation. The complex is required for efficient recruitment of transcriptional coactivators. CGI121 is not required for tRNA modification.</text>
</comment>
<dbReference type="GO" id="GO:0005829">
    <property type="term" value="C:cytosol"/>
    <property type="evidence" value="ECO:0007669"/>
    <property type="project" value="TreeGrafter"/>
</dbReference>
<evidence type="ECO:0000256" key="3">
    <source>
        <dbReference type="ARBA" id="ARBA00015316"/>
    </source>
</evidence>
<dbReference type="AlphaFoldDB" id="A0A067QDW3"/>
<evidence type="ECO:0000313" key="10">
    <source>
        <dbReference type="Proteomes" id="UP000027265"/>
    </source>
</evidence>
<dbReference type="GO" id="GO:0005634">
    <property type="term" value="C:nucleus"/>
    <property type="evidence" value="ECO:0007669"/>
    <property type="project" value="UniProtKB-SubCell"/>
</dbReference>
<comment type="similarity">
    <text evidence="2 8">Belongs to the CGI121/TPRKB family.</text>
</comment>
<dbReference type="Proteomes" id="UP000027265">
    <property type="component" value="Unassembled WGS sequence"/>
</dbReference>
<dbReference type="EMBL" id="KL197709">
    <property type="protein sequence ID" value="KDQ65139.1"/>
    <property type="molecule type" value="Genomic_DNA"/>
</dbReference>
<dbReference type="PANTHER" id="PTHR15840:SF10">
    <property type="entry name" value="EKC_KEOPS COMPLEX SUBUNIT TPRKB"/>
    <property type="match status" value="1"/>
</dbReference>
<sequence>MDSYQLPQFNRDIHIALLKNVSNASQIRSRIIIAASIPSPQGDAEREAINFAFIDPRLLTSALHIKTAIYQALLNEHQASLRTKSVHSEILWALNPNNNITEAIRRFGVSDSCTSLLIVRISSPDLNDVEAKIKSIVSGDIVPLSQLETLTDWATIKKYYKLNGEPVLEEVAGDTQRERAVLDNIVVSSVAMKTVMQ</sequence>
<evidence type="ECO:0000256" key="5">
    <source>
        <dbReference type="ARBA" id="ARBA00022694"/>
    </source>
</evidence>
<dbReference type="GO" id="GO:0000408">
    <property type="term" value="C:EKC/KEOPS complex"/>
    <property type="evidence" value="ECO:0007669"/>
    <property type="project" value="TreeGrafter"/>
</dbReference>
<evidence type="ECO:0000256" key="7">
    <source>
        <dbReference type="ARBA" id="ARBA00025043"/>
    </source>
</evidence>